<dbReference type="InterPro" id="IPR000152">
    <property type="entry name" value="EGF-type_Asp/Asn_hydroxyl_site"/>
</dbReference>
<evidence type="ECO:0000313" key="8">
    <source>
        <dbReference type="Proteomes" id="UP000292052"/>
    </source>
</evidence>
<dbReference type="EMBL" id="QDEB01063094">
    <property type="protein sequence ID" value="RZC36342.1"/>
    <property type="molecule type" value="Genomic_DNA"/>
</dbReference>
<keyword evidence="4" id="KW-1015">Disulfide bond</keyword>
<dbReference type="GO" id="GO:0005509">
    <property type="term" value="F:calcium ion binding"/>
    <property type="evidence" value="ECO:0007669"/>
    <property type="project" value="InterPro"/>
</dbReference>
<evidence type="ECO:0000256" key="3">
    <source>
        <dbReference type="ARBA" id="ARBA00022737"/>
    </source>
</evidence>
<dbReference type="Pfam" id="PF07645">
    <property type="entry name" value="EGF_CA"/>
    <property type="match status" value="2"/>
</dbReference>
<evidence type="ECO:0000256" key="2">
    <source>
        <dbReference type="ARBA" id="ARBA00022729"/>
    </source>
</evidence>
<evidence type="ECO:0000256" key="1">
    <source>
        <dbReference type="ARBA" id="ARBA00022536"/>
    </source>
</evidence>
<dbReference type="InterPro" id="IPR018097">
    <property type="entry name" value="EGF_Ca-bd_CS"/>
</dbReference>
<accession>A0A482VTW2</accession>
<dbReference type="Gene3D" id="2.10.25.10">
    <property type="entry name" value="Laminin"/>
    <property type="match status" value="4"/>
</dbReference>
<dbReference type="Proteomes" id="UP000292052">
    <property type="component" value="Unassembled WGS sequence"/>
</dbReference>
<gene>
    <name evidence="7" type="ORF">BDFB_000140</name>
</gene>
<dbReference type="PROSITE" id="PS01187">
    <property type="entry name" value="EGF_CA"/>
    <property type="match status" value="2"/>
</dbReference>
<dbReference type="InterPro" id="IPR000742">
    <property type="entry name" value="EGF"/>
</dbReference>
<dbReference type="STRING" id="1661398.A0A482VTW2"/>
<comment type="caution">
    <text evidence="5">Lacks conserved residue(s) required for the propagation of feature annotation.</text>
</comment>
<comment type="caution">
    <text evidence="7">The sequence shown here is derived from an EMBL/GenBank/DDBJ whole genome shotgun (WGS) entry which is preliminary data.</text>
</comment>
<name>A0A482VTW2_ASBVE</name>
<dbReference type="PROSITE" id="PS01186">
    <property type="entry name" value="EGF_2"/>
    <property type="match status" value="4"/>
</dbReference>
<dbReference type="CDD" id="cd00054">
    <property type="entry name" value="EGF_CA"/>
    <property type="match status" value="2"/>
</dbReference>
<dbReference type="SUPFAM" id="SSF57184">
    <property type="entry name" value="Growth factor receptor domain"/>
    <property type="match status" value="1"/>
</dbReference>
<dbReference type="FunFam" id="2.10.25.10:FF:000038">
    <property type="entry name" value="Fibrillin 2"/>
    <property type="match status" value="1"/>
</dbReference>
<reference evidence="7 8" key="1">
    <citation type="submission" date="2017-03" db="EMBL/GenBank/DDBJ databases">
        <title>Genome of the blue death feigning beetle - Asbolus verrucosus.</title>
        <authorList>
            <person name="Rider S.D."/>
        </authorList>
    </citation>
    <scope>NUCLEOTIDE SEQUENCE [LARGE SCALE GENOMIC DNA]</scope>
    <source>
        <strain evidence="7">Butters</strain>
        <tissue evidence="7">Head and leg muscle</tissue>
    </source>
</reference>
<dbReference type="AlphaFoldDB" id="A0A482VTW2"/>
<keyword evidence="1 5" id="KW-0245">EGF-like domain</keyword>
<dbReference type="PROSITE" id="PS00010">
    <property type="entry name" value="ASX_HYDROXYL"/>
    <property type="match status" value="2"/>
</dbReference>
<dbReference type="InterPro" id="IPR009030">
    <property type="entry name" value="Growth_fac_rcpt_cys_sf"/>
</dbReference>
<keyword evidence="2" id="KW-0732">Signal</keyword>
<keyword evidence="8" id="KW-1185">Reference proteome</keyword>
<evidence type="ECO:0000256" key="5">
    <source>
        <dbReference type="PROSITE-ProRule" id="PRU00076"/>
    </source>
</evidence>
<dbReference type="PROSITE" id="PS50026">
    <property type="entry name" value="EGF_3"/>
    <property type="match status" value="3"/>
</dbReference>
<dbReference type="SMART" id="SM00179">
    <property type="entry name" value="EGF_CA"/>
    <property type="match status" value="3"/>
</dbReference>
<dbReference type="OrthoDB" id="4405280at2759"/>
<organism evidence="7 8">
    <name type="scientific">Asbolus verrucosus</name>
    <name type="common">Desert ironclad beetle</name>
    <dbReference type="NCBI Taxonomy" id="1661398"/>
    <lineage>
        <taxon>Eukaryota</taxon>
        <taxon>Metazoa</taxon>
        <taxon>Ecdysozoa</taxon>
        <taxon>Arthropoda</taxon>
        <taxon>Hexapoda</taxon>
        <taxon>Insecta</taxon>
        <taxon>Pterygota</taxon>
        <taxon>Neoptera</taxon>
        <taxon>Endopterygota</taxon>
        <taxon>Coleoptera</taxon>
        <taxon>Polyphaga</taxon>
        <taxon>Cucujiformia</taxon>
        <taxon>Tenebrionidae</taxon>
        <taxon>Pimeliinae</taxon>
        <taxon>Asbolus</taxon>
    </lineage>
</organism>
<protein>
    <submittedName>
        <fullName evidence="7">EGF CA domain containing protein</fullName>
    </submittedName>
</protein>
<evidence type="ECO:0000313" key="7">
    <source>
        <dbReference type="EMBL" id="RZC36342.1"/>
    </source>
</evidence>
<feature type="domain" description="EGF-like" evidence="6">
    <location>
        <begin position="28"/>
        <end position="66"/>
    </location>
</feature>
<keyword evidence="3" id="KW-0677">Repeat</keyword>
<dbReference type="SMART" id="SM00181">
    <property type="entry name" value="EGF"/>
    <property type="match status" value="5"/>
</dbReference>
<dbReference type="InterPro" id="IPR049883">
    <property type="entry name" value="NOTCH1_EGF-like"/>
</dbReference>
<evidence type="ECO:0000259" key="6">
    <source>
        <dbReference type="PROSITE" id="PS50026"/>
    </source>
</evidence>
<dbReference type="InterPro" id="IPR001881">
    <property type="entry name" value="EGF-like_Ca-bd_dom"/>
</dbReference>
<feature type="domain" description="EGF-like" evidence="6">
    <location>
        <begin position="175"/>
        <end position="217"/>
    </location>
</feature>
<evidence type="ECO:0000256" key="4">
    <source>
        <dbReference type="ARBA" id="ARBA00023157"/>
    </source>
</evidence>
<proteinExistence type="predicted"/>
<sequence length="577" mass="63037">MLIVLVMQYATTKNDVFVQNLTSEMTADVNPCEATVCGPNEQCMLVNQEAKCICRTGYTGTNLGCVDIDECAGNPCQLGAVCKNEPVCKNLPGSYDCQCPPGFNGNPFLECLECNSPDCRCQPPYKLTDGNCVLASCGDDGSCPNGAECITITGGVSYCACPKGFKTALDGSCTDINECIEGQQVCGYGAECVNSIGSYECHCPRGYSGEPYNGLCSPAQKRCISDSECSANERCVQPGECVCPPPFFTDPQDNNKLCVANNHVAQCQCPPGSFVGDPSDPNAGCKSVPCVYNIDCPPSQLCNRMTHTCYDKIIKLRVNVLQVTVQTLSLKLNVFLLKFVLLVLVIAQQFVKVLASVIPANLKVPADQTQFVPVKNTKPSVNVQKISKGIQHQTKDAFVYHQYLMKLPVNVLPKLVKTLFITVFQLSASTTMIVLKIKHASILALCPMPVVKKLTVVQLTMWACVRVKQELLETHTWVVFKFNIAQLTISVLQDPNVVPLNQFHVDKPQTVLPILTVTAIYADNVKLIITSSNVVAHQASLETEKLNVSDSNLYLWYQFRSKSDTKNRMRKSTSPAL</sequence>
<dbReference type="SUPFAM" id="SSF57196">
    <property type="entry name" value="EGF/Laminin"/>
    <property type="match status" value="1"/>
</dbReference>
<dbReference type="PANTHER" id="PTHR24039">
    <property type="entry name" value="FIBRILLIN-RELATED"/>
    <property type="match status" value="1"/>
</dbReference>
<feature type="domain" description="EGF-like" evidence="6">
    <location>
        <begin position="67"/>
        <end position="112"/>
    </location>
</feature>